<protein>
    <submittedName>
        <fullName evidence="1">Uncharacterized protein</fullName>
    </submittedName>
</protein>
<name>A0A6H0UFY2_9LACT</name>
<gene>
    <name evidence="1" type="ORF">GU336_03325</name>
</gene>
<evidence type="ECO:0000313" key="2">
    <source>
        <dbReference type="Proteomes" id="UP000501945"/>
    </source>
</evidence>
<dbReference type="AlphaFoldDB" id="A0A6H0UFY2"/>
<accession>A0A6H0UFY2</accession>
<evidence type="ECO:0000313" key="1">
    <source>
        <dbReference type="EMBL" id="QIW53265.1"/>
    </source>
</evidence>
<sequence length="107" mass="11749">MLYENTLGNPFVDINFMNNQFTETMKAQERIAIKAILEAKRVEITAQGMSLSQSLSEKKTEMTDFAGQTIVSNFKEGLSGQSAVAAEESLKTSKFKPELKSPVKAGV</sequence>
<dbReference type="EMBL" id="CP047616">
    <property type="protein sequence ID" value="QIW53265.1"/>
    <property type="molecule type" value="Genomic_DNA"/>
</dbReference>
<dbReference type="RefSeq" id="WP_167838466.1">
    <property type="nucleotide sequence ID" value="NZ_CP047616.1"/>
</dbReference>
<proteinExistence type="predicted"/>
<dbReference type="Proteomes" id="UP000501945">
    <property type="component" value="Chromosome"/>
</dbReference>
<reference evidence="1 2" key="1">
    <citation type="submission" date="2019-12" db="EMBL/GenBank/DDBJ databases">
        <title>Whole genome sequences of Lactococcus raffinolactis strains isolated from sewage.</title>
        <authorList>
            <person name="Ybazeta G."/>
            <person name="Ross M."/>
            <person name="Brabant-Kirwan D."/>
            <person name="Saleh M."/>
            <person name="Dillon J.A."/>
            <person name="Splinter K."/>
            <person name="Nokhbeh R."/>
        </authorList>
    </citation>
    <scope>NUCLEOTIDE SEQUENCE [LARGE SCALE GENOMIC DNA]</scope>
    <source>
        <strain evidence="1 2">Lr_19_5</strain>
    </source>
</reference>
<organism evidence="1 2">
    <name type="scientific">Pseudolactococcus raffinolactis</name>
    <dbReference type="NCBI Taxonomy" id="1366"/>
    <lineage>
        <taxon>Bacteria</taxon>
        <taxon>Bacillati</taxon>
        <taxon>Bacillota</taxon>
        <taxon>Bacilli</taxon>
        <taxon>Lactobacillales</taxon>
        <taxon>Streptococcaceae</taxon>
        <taxon>Pseudolactococcus</taxon>
    </lineage>
</organism>